<accession>A0A7S1AFR2</accession>
<proteinExistence type="inferred from homology"/>
<feature type="transmembrane region" description="Helical" evidence="7">
    <location>
        <begin position="599"/>
        <end position="618"/>
    </location>
</feature>
<keyword evidence="6 7" id="KW-0472">Membrane</keyword>
<feature type="transmembrane region" description="Helical" evidence="7">
    <location>
        <begin position="747"/>
        <end position="772"/>
    </location>
</feature>
<feature type="transmembrane region" description="Helical" evidence="7">
    <location>
        <begin position="625"/>
        <end position="646"/>
    </location>
</feature>
<dbReference type="PROSITE" id="PS50156">
    <property type="entry name" value="SSD"/>
    <property type="match status" value="1"/>
</dbReference>
<evidence type="ECO:0000256" key="2">
    <source>
        <dbReference type="ARBA" id="ARBA00010157"/>
    </source>
</evidence>
<dbReference type="InterPro" id="IPR004869">
    <property type="entry name" value="MMPL_dom"/>
</dbReference>
<name>A0A7S1AFR2_NOCSC</name>
<dbReference type="EMBL" id="HBFQ01038166">
    <property type="protein sequence ID" value="CAD8852698.1"/>
    <property type="molecule type" value="Transcribed_RNA"/>
</dbReference>
<dbReference type="InterPro" id="IPR050545">
    <property type="entry name" value="Mycobact_MmpL"/>
</dbReference>
<gene>
    <name evidence="9" type="ORF">NSCI0253_LOCUS27048</name>
</gene>
<evidence type="ECO:0000256" key="7">
    <source>
        <dbReference type="SAM" id="Phobius"/>
    </source>
</evidence>
<dbReference type="AlphaFoldDB" id="A0A7S1AFR2"/>
<keyword evidence="3" id="KW-1003">Cell membrane</keyword>
<dbReference type="GO" id="GO:0005886">
    <property type="term" value="C:plasma membrane"/>
    <property type="evidence" value="ECO:0007669"/>
    <property type="project" value="UniProtKB-SubCell"/>
</dbReference>
<evidence type="ECO:0000256" key="3">
    <source>
        <dbReference type="ARBA" id="ARBA00022475"/>
    </source>
</evidence>
<feature type="domain" description="SSD" evidence="8">
    <location>
        <begin position="221"/>
        <end position="353"/>
    </location>
</feature>
<keyword evidence="4 7" id="KW-0812">Transmembrane</keyword>
<feature type="transmembrane region" description="Helical" evidence="7">
    <location>
        <begin position="251"/>
        <end position="273"/>
    </location>
</feature>
<reference evidence="9" key="1">
    <citation type="submission" date="2021-01" db="EMBL/GenBank/DDBJ databases">
        <authorList>
            <person name="Corre E."/>
            <person name="Pelletier E."/>
            <person name="Niang G."/>
            <person name="Scheremetjew M."/>
            <person name="Finn R."/>
            <person name="Kale V."/>
            <person name="Holt S."/>
            <person name="Cochrane G."/>
            <person name="Meng A."/>
            <person name="Brown T."/>
            <person name="Cohen L."/>
        </authorList>
    </citation>
    <scope>NUCLEOTIDE SEQUENCE</scope>
</reference>
<comment type="similarity">
    <text evidence="2">Belongs to the resistance-nodulation-cell division (RND) (TC 2.A.6) family. MmpL subfamily.</text>
</comment>
<dbReference type="PANTHER" id="PTHR33406">
    <property type="entry name" value="MEMBRANE PROTEIN MJ1562-RELATED"/>
    <property type="match status" value="1"/>
</dbReference>
<feature type="transmembrane region" description="Helical" evidence="7">
    <location>
        <begin position="711"/>
        <end position="735"/>
    </location>
</feature>
<dbReference type="InterPro" id="IPR000731">
    <property type="entry name" value="SSD"/>
</dbReference>
<feature type="transmembrane region" description="Helical" evidence="7">
    <location>
        <begin position="407"/>
        <end position="425"/>
    </location>
</feature>
<feature type="transmembrane region" description="Helical" evidence="7">
    <location>
        <begin position="196"/>
        <end position="216"/>
    </location>
</feature>
<organism evidence="9">
    <name type="scientific">Noctiluca scintillans</name>
    <name type="common">Sea sparkle</name>
    <name type="synonym">Red tide dinoflagellate</name>
    <dbReference type="NCBI Taxonomy" id="2966"/>
    <lineage>
        <taxon>Eukaryota</taxon>
        <taxon>Sar</taxon>
        <taxon>Alveolata</taxon>
        <taxon>Dinophyceae</taxon>
        <taxon>Noctilucales</taxon>
        <taxon>Noctilucaceae</taxon>
        <taxon>Noctiluca</taxon>
    </lineage>
</organism>
<evidence type="ECO:0000256" key="4">
    <source>
        <dbReference type="ARBA" id="ARBA00022692"/>
    </source>
</evidence>
<dbReference type="PANTHER" id="PTHR33406:SF6">
    <property type="entry name" value="MEMBRANE PROTEIN YDGH-RELATED"/>
    <property type="match status" value="1"/>
</dbReference>
<comment type="subcellular location">
    <subcellularLocation>
        <location evidence="1">Cell membrane</location>
        <topology evidence="1">Multi-pass membrane protein</topology>
    </subcellularLocation>
</comment>
<feature type="transmembrane region" description="Helical" evidence="7">
    <location>
        <begin position="666"/>
        <end position="690"/>
    </location>
</feature>
<dbReference type="Pfam" id="PF03176">
    <property type="entry name" value="MMPL"/>
    <property type="match status" value="2"/>
</dbReference>
<keyword evidence="5 7" id="KW-1133">Transmembrane helix</keyword>
<evidence type="ECO:0000256" key="5">
    <source>
        <dbReference type="ARBA" id="ARBA00022989"/>
    </source>
</evidence>
<feature type="transmembrane region" description="Helical" evidence="7">
    <location>
        <begin position="20"/>
        <end position="39"/>
    </location>
</feature>
<evidence type="ECO:0000256" key="1">
    <source>
        <dbReference type="ARBA" id="ARBA00004651"/>
    </source>
</evidence>
<evidence type="ECO:0000256" key="6">
    <source>
        <dbReference type="ARBA" id="ARBA00023136"/>
    </source>
</evidence>
<protein>
    <recommendedName>
        <fullName evidence="8">SSD domain-containing protein</fullName>
    </recommendedName>
</protein>
<feature type="transmembrane region" description="Helical" evidence="7">
    <location>
        <begin position="302"/>
        <end position="321"/>
    </location>
</feature>
<dbReference type="Gene3D" id="1.20.1640.10">
    <property type="entry name" value="Multidrug efflux transporter AcrB transmembrane domain"/>
    <property type="match status" value="2"/>
</dbReference>
<sequence length="799" mass="86446">MEETREVADVTKRYVNFVHRHPWCMIIVLLVLTAVAVPFQMRLGGTATENFGASSGTRSFTETEDIKTRFPSVFDDIETVYVQCEGPCSIPNFEEVIDKFSQGMAPYLQGGSVVNIISYFNFTGALSVLKYGYYNETAKSMFATMELSAGASDGALDEAVQHALDLATTLSSVSMSVYVTGSTSNRLLSTAATGKVIGITDGTGFIFIILLFGWQVGSWRLTLIPSFNTGCVLLITEGLIYPLSASGAITLPSYVTSVCLFLSIALSVDYSFFHLSRFQELRNEGATLEEAVEAMVRTAGRVVLVSGVVLLFTWLALAFFPVFGTNTLGYCSAITIFVCIMVNLTMNPAIIFAFPNFFGRAALDPWRCCRCRGRAPVDQAPLTAVEDVTKNCYGSVARAIVKMPCSIIVPIIVYIILLPGAIRLFSADLVVGGVSGGTAKTEYATDAILRDFPNSQGGVPLVVLLDAPVGESVKTASYFASSCHLMQIMSRDIGVSLDNFRGIAMEDGVCIGWPAAEQKLNSTALYGYGWQESVNPANTSTLMTVSLPFDAFSNEAKALVTQSRDAVDSFSSAFNSGTAAVFHPMAVEVDAEELVWKRIPYVVLATLLVVFVVIALRYRAALIPVKLFFTIALPIVSVLGTGVFVFQDGALNWTGIPSLKSAGGLVWINPVACTFMLIGFALDYDIFLFSRIYADRKAGIFNNDVDAIVHAVAKTGPVITTAGCIMALAFTGMVAQHSNPFLCQMGFTMIFGILMDTFVVRTLLVPAFLSLAGRFNWWPAAMPQCEEQLGDQNEISLRA</sequence>
<feature type="transmembrane region" description="Helical" evidence="7">
    <location>
        <begin position="327"/>
        <end position="354"/>
    </location>
</feature>
<evidence type="ECO:0000259" key="8">
    <source>
        <dbReference type="PROSITE" id="PS50156"/>
    </source>
</evidence>
<evidence type="ECO:0000313" key="9">
    <source>
        <dbReference type="EMBL" id="CAD8852698.1"/>
    </source>
</evidence>
<dbReference type="SUPFAM" id="SSF82866">
    <property type="entry name" value="Multidrug efflux transporter AcrB transmembrane domain"/>
    <property type="match status" value="2"/>
</dbReference>